<feature type="domain" description="Histidine kinase" evidence="9">
    <location>
        <begin position="408"/>
        <end position="623"/>
    </location>
</feature>
<keyword evidence="7" id="KW-0902">Two-component regulatory system</keyword>
<dbReference type="Gene3D" id="3.30.565.10">
    <property type="entry name" value="Histidine kinase-like ATPase, C-terminal domain"/>
    <property type="match status" value="1"/>
</dbReference>
<dbReference type="RefSeq" id="WP_140010979.1">
    <property type="nucleotide sequence ID" value="NZ_JBHMDG010000002.1"/>
</dbReference>
<dbReference type="SUPFAM" id="SSF47384">
    <property type="entry name" value="Homodimeric domain of signal transducing histidine kinase"/>
    <property type="match status" value="1"/>
</dbReference>
<proteinExistence type="predicted"/>
<evidence type="ECO:0000313" key="11">
    <source>
        <dbReference type="Proteomes" id="UP001589750"/>
    </source>
</evidence>
<dbReference type="SMART" id="SM00388">
    <property type="entry name" value="HisKA"/>
    <property type="match status" value="1"/>
</dbReference>
<evidence type="ECO:0000256" key="8">
    <source>
        <dbReference type="SAM" id="MobiDB-lite"/>
    </source>
</evidence>
<dbReference type="InterPro" id="IPR036890">
    <property type="entry name" value="HATPase_C_sf"/>
</dbReference>
<feature type="region of interest" description="Disordered" evidence="8">
    <location>
        <begin position="1"/>
        <end position="32"/>
    </location>
</feature>
<dbReference type="SUPFAM" id="SSF55874">
    <property type="entry name" value="ATPase domain of HSP90 chaperone/DNA topoisomerase II/histidine kinase"/>
    <property type="match status" value="1"/>
</dbReference>
<comment type="subcellular location">
    <subcellularLocation>
        <location evidence="2">Cell membrane</location>
    </subcellularLocation>
</comment>
<dbReference type="SMART" id="SM00065">
    <property type="entry name" value="GAF"/>
    <property type="match status" value="1"/>
</dbReference>
<evidence type="ECO:0000256" key="2">
    <source>
        <dbReference type="ARBA" id="ARBA00004236"/>
    </source>
</evidence>
<dbReference type="InterPro" id="IPR005467">
    <property type="entry name" value="His_kinase_dom"/>
</dbReference>
<dbReference type="EC" id="2.7.13.3" evidence="3"/>
<dbReference type="PANTHER" id="PTHR43711:SF1">
    <property type="entry name" value="HISTIDINE KINASE 1"/>
    <property type="match status" value="1"/>
</dbReference>
<evidence type="ECO:0000256" key="4">
    <source>
        <dbReference type="ARBA" id="ARBA00022553"/>
    </source>
</evidence>
<reference evidence="10 11" key="1">
    <citation type="submission" date="2024-09" db="EMBL/GenBank/DDBJ databases">
        <authorList>
            <person name="Sun Q."/>
            <person name="Mori K."/>
        </authorList>
    </citation>
    <scope>NUCLEOTIDE SEQUENCE [LARGE SCALE GENOMIC DNA]</scope>
    <source>
        <strain evidence="10 11">JCM 9626</strain>
    </source>
</reference>
<comment type="caution">
    <text evidence="10">The sequence shown here is derived from an EMBL/GenBank/DDBJ whole genome shotgun (WGS) entry which is preliminary data.</text>
</comment>
<dbReference type="InterPro" id="IPR029016">
    <property type="entry name" value="GAF-like_dom_sf"/>
</dbReference>
<evidence type="ECO:0000256" key="1">
    <source>
        <dbReference type="ARBA" id="ARBA00000085"/>
    </source>
</evidence>
<keyword evidence="5" id="KW-0808">Transferase</keyword>
<dbReference type="GO" id="GO:0016301">
    <property type="term" value="F:kinase activity"/>
    <property type="evidence" value="ECO:0007669"/>
    <property type="project" value="UniProtKB-KW"/>
</dbReference>
<dbReference type="PANTHER" id="PTHR43711">
    <property type="entry name" value="TWO-COMPONENT HISTIDINE KINASE"/>
    <property type="match status" value="1"/>
</dbReference>
<dbReference type="PROSITE" id="PS50109">
    <property type="entry name" value="HIS_KIN"/>
    <property type="match status" value="1"/>
</dbReference>
<protein>
    <recommendedName>
        <fullName evidence="3">histidine kinase</fullName>
        <ecNumber evidence="3">2.7.13.3</ecNumber>
    </recommendedName>
</protein>
<dbReference type="Proteomes" id="UP001589750">
    <property type="component" value="Unassembled WGS sequence"/>
</dbReference>
<dbReference type="InterPro" id="IPR050736">
    <property type="entry name" value="Sensor_HK_Regulatory"/>
</dbReference>
<dbReference type="Pfam" id="PF00512">
    <property type="entry name" value="HisKA"/>
    <property type="match status" value="1"/>
</dbReference>
<evidence type="ECO:0000313" key="10">
    <source>
        <dbReference type="EMBL" id="MFB9311795.1"/>
    </source>
</evidence>
<evidence type="ECO:0000256" key="6">
    <source>
        <dbReference type="ARBA" id="ARBA00022777"/>
    </source>
</evidence>
<evidence type="ECO:0000259" key="9">
    <source>
        <dbReference type="PROSITE" id="PS50109"/>
    </source>
</evidence>
<gene>
    <name evidence="10" type="ORF">ACFFRI_01960</name>
</gene>
<comment type="catalytic activity">
    <reaction evidence="1">
        <text>ATP + protein L-histidine = ADP + protein N-phospho-L-histidine.</text>
        <dbReference type="EC" id="2.7.13.3"/>
    </reaction>
</comment>
<dbReference type="CDD" id="cd00082">
    <property type="entry name" value="HisKA"/>
    <property type="match status" value="1"/>
</dbReference>
<evidence type="ECO:0000256" key="5">
    <source>
        <dbReference type="ARBA" id="ARBA00022679"/>
    </source>
</evidence>
<dbReference type="InterPro" id="IPR003018">
    <property type="entry name" value="GAF"/>
</dbReference>
<dbReference type="Pfam" id="PF01590">
    <property type="entry name" value="GAF"/>
    <property type="match status" value="1"/>
</dbReference>
<name>A0ABV5K7H8_9ACTN</name>
<keyword evidence="11" id="KW-1185">Reference proteome</keyword>
<dbReference type="SUPFAM" id="SSF55781">
    <property type="entry name" value="GAF domain-like"/>
    <property type="match status" value="1"/>
</dbReference>
<dbReference type="PRINTS" id="PR00344">
    <property type="entry name" value="BCTRLSENSOR"/>
</dbReference>
<organism evidence="10 11">
    <name type="scientific">Nocardioides plantarum</name>
    <dbReference type="NCBI Taxonomy" id="29299"/>
    <lineage>
        <taxon>Bacteria</taxon>
        <taxon>Bacillati</taxon>
        <taxon>Actinomycetota</taxon>
        <taxon>Actinomycetes</taxon>
        <taxon>Propionibacteriales</taxon>
        <taxon>Nocardioidaceae</taxon>
        <taxon>Nocardioides</taxon>
    </lineage>
</organism>
<dbReference type="EMBL" id="JBHMDG010000002">
    <property type="protein sequence ID" value="MFB9311795.1"/>
    <property type="molecule type" value="Genomic_DNA"/>
</dbReference>
<dbReference type="InterPro" id="IPR003661">
    <property type="entry name" value="HisK_dim/P_dom"/>
</dbReference>
<dbReference type="Gene3D" id="1.10.287.130">
    <property type="match status" value="1"/>
</dbReference>
<dbReference type="InterPro" id="IPR004358">
    <property type="entry name" value="Sig_transdc_His_kin-like_C"/>
</dbReference>
<dbReference type="SMART" id="SM00387">
    <property type="entry name" value="HATPase_c"/>
    <property type="match status" value="1"/>
</dbReference>
<dbReference type="InterPro" id="IPR036097">
    <property type="entry name" value="HisK_dim/P_sf"/>
</dbReference>
<keyword evidence="6 10" id="KW-0418">Kinase</keyword>
<keyword evidence="4" id="KW-0597">Phosphoprotein</keyword>
<dbReference type="CDD" id="cd00075">
    <property type="entry name" value="HATPase"/>
    <property type="match status" value="1"/>
</dbReference>
<dbReference type="Gene3D" id="3.30.450.40">
    <property type="match status" value="1"/>
</dbReference>
<evidence type="ECO:0000256" key="3">
    <source>
        <dbReference type="ARBA" id="ARBA00012438"/>
    </source>
</evidence>
<dbReference type="InterPro" id="IPR003594">
    <property type="entry name" value="HATPase_dom"/>
</dbReference>
<dbReference type="Pfam" id="PF02518">
    <property type="entry name" value="HATPase_c"/>
    <property type="match status" value="1"/>
</dbReference>
<accession>A0ABV5K7H8</accession>
<sequence length="623" mass="66636">MTREPPAPTRPVVLGALGPPSQGATRSASRTEVHTHPDHAWWSDYSTRAVLQLLTESVAEMVGFEAAVLCVLLGDDLVTVGYHGPEAMREFIFQTDPVSVLDPLVDQAETWGRFRFLATEDRQGALPGHWVSLSEHSGHPGQVTTDAWRTEDALVAFLRDDEGRLCGTLSVDSPLSGLRPDHAQRTLLERYAAHAERVVITAFERDALAFHVAHADAARRAVRSASVAAGGSLSEVLDRVHGPLVEGFSADATWIHVLAPDGAGSGALRRSDGPTPPSSAHLHQLAADLAPVLWQQQTVLVRGPGDLTSGLSDLAPPVAEAIDSMLEQAAGTVALVVPLGVGQECVGLLGLARGADRPAWTAVECELLLELGHDLGAALRTAQALERESAIVDELRRTDEYRSQMIATLSHELRTPLTIIRGNVEVLQDLEPGADVTPFHAALERSSRRMEDVVDDLLLLTRVSDPRHPLVRVPVDLAAVVHDVAATLTTAAAAKGLRLDVRAPDRPLLVAGDHVELDRMVANLVSNAVKYSDAGTTVGIELAPHGDDVTLVVADEGLGISAEDQTRIFQTFFRSTNPEAYRRPGTGLGLSIVSSVVTRHGGRVEVDSTLGRGTRFVVVLPRA</sequence>
<evidence type="ECO:0000256" key="7">
    <source>
        <dbReference type="ARBA" id="ARBA00023012"/>
    </source>
</evidence>